<dbReference type="GO" id="GO:0003700">
    <property type="term" value="F:DNA-binding transcription factor activity"/>
    <property type="evidence" value="ECO:0007669"/>
    <property type="project" value="InterPro"/>
</dbReference>
<dbReference type="GO" id="GO:0006357">
    <property type="term" value="P:regulation of transcription by RNA polymerase II"/>
    <property type="evidence" value="ECO:0007669"/>
    <property type="project" value="TreeGrafter"/>
</dbReference>
<feature type="region of interest" description="Disordered" evidence="1">
    <location>
        <begin position="199"/>
        <end position="270"/>
    </location>
</feature>
<feature type="domain" description="C2H2-type" evidence="2">
    <location>
        <begin position="855"/>
        <end position="878"/>
    </location>
</feature>
<reference evidence="3" key="1">
    <citation type="submission" date="2021-02" db="EMBL/GenBank/DDBJ databases">
        <title>Comparative genomics reveals that relaxation of natural selection precedes convergent phenotypic evolution of cavefish.</title>
        <authorList>
            <person name="Peng Z."/>
        </authorList>
    </citation>
    <scope>NUCLEOTIDE SEQUENCE</scope>
    <source>
        <tissue evidence="3">Muscle</tissue>
    </source>
</reference>
<dbReference type="InterPro" id="IPR013087">
    <property type="entry name" value="Znf_C2H2_type"/>
</dbReference>
<dbReference type="GO" id="GO:0005634">
    <property type="term" value="C:nucleus"/>
    <property type="evidence" value="ECO:0007669"/>
    <property type="project" value="InterPro"/>
</dbReference>
<feature type="compositionally biased region" description="Basic and acidic residues" evidence="1">
    <location>
        <begin position="1045"/>
        <end position="1064"/>
    </location>
</feature>
<dbReference type="PANTHER" id="PTHR47034:SF1">
    <property type="entry name" value="ZINC FINGER TRANSCRIPTION FACTOR TRPS1"/>
    <property type="match status" value="1"/>
</dbReference>
<dbReference type="Proteomes" id="UP001059041">
    <property type="component" value="Linkage Group LG16"/>
</dbReference>
<feature type="domain" description="C2H2-type" evidence="2">
    <location>
        <begin position="393"/>
        <end position="418"/>
    </location>
</feature>
<name>A0A9W7THG1_TRIRA</name>
<feature type="compositionally biased region" description="Basic and acidic residues" evidence="1">
    <location>
        <begin position="931"/>
        <end position="940"/>
    </location>
</feature>
<evidence type="ECO:0000313" key="3">
    <source>
        <dbReference type="EMBL" id="KAI7798835.1"/>
    </source>
</evidence>
<sequence length="1064" mass="114963">MAVCEKISSFGRFFEAMETCSVAHFLSTLTVPSLVRPPFLLRAPLTGPSGTLMSQFSLLFFLSFPYCRGSSAPVRSSEKRKYRTARFINGTYEDDARLVNSVNAAGENGMIPRPEWMWNKGYLRGKGLLREAPLDTLPTVICLPVGTECDNAITQCLTEVQAVLHMVSEGEKGGQEKGVEGCCEAAKTKLLQSTLSKLKDMVRKKNPPLRSFGGEEEDGEAVAAEATGPETGNGESQASEPDGSVNEEREEPSSPGPIKPDRPDFSSHKQAAETRLLDSTASPMHSDPEEKGDPLQIEAEDGENDLNGLRSTARLGCVIVQGCTSNGEEKDLDRSPQALMGSVSPHGASLEGSNIPPVMLHPQRPIGGVEEASSPLGAETGAPPPTSPKLQDFKCNICGYGYYGNDPTDLIKHFRKYHLGLHNRTRQDTELDNKILALHNMVQFAAQSQPKDSVRLLGQSAQSGSVAEAGSPRSSVLNGTYDVQVTLAGTFIGIGRKTQDCQGNTKYFRCKFCNFTYMGSSSVDLEQHFLATHPNKMKSPPPSNPSPEEKSSERKGNGMPRIGTDEQGKWTDRVAVRAEDDTVAGYSVPIRASDSPTHTGGDTPAAYYWCKYCSFSCEAVSSSTLLEHYEKKHGQGAVRVGSPGDTDKKVGDSHLRKKEHQSGKTGGAGDPETVVTSYNCQFCDFRYSMTHGPDVIVVAPLLHHYQRAHSIHKCTIKHCPFCPRGLCTPEKHLGEISYPFACRKSTCSHCALLLLQLTAGGNASPSPPAPRASVTHLCDQCPFTSTDIDLLLLHYDSAHVPHNLLEVKPEVEGSGDGGVGPGRDQPGEYACTKCHFFTEVEEEIFRHYRRVHGCCRCRHCSFTATDTTALLDHFNSAHCQDSVDPASAPANGCSAPSTLRIKEESKGDLKLYSLVPPEASRAEPPPGLDGMKSETQDEKEKAWVDALGGGVRGGEQHVQSLVWVPKERAGEILRGSPAPFPQATLGLLNAVAAGVKDQQQKGAAMLRDSSGLLYSLSTNAKSYLPGTPPSGGEKTGQYPASTEGKSAKEESQSLLRELRGRINK</sequence>
<evidence type="ECO:0000259" key="2">
    <source>
        <dbReference type="SMART" id="SM00355"/>
    </source>
</evidence>
<organism evidence="3 4">
    <name type="scientific">Triplophysa rosa</name>
    <name type="common">Cave loach</name>
    <dbReference type="NCBI Taxonomy" id="992332"/>
    <lineage>
        <taxon>Eukaryota</taxon>
        <taxon>Metazoa</taxon>
        <taxon>Chordata</taxon>
        <taxon>Craniata</taxon>
        <taxon>Vertebrata</taxon>
        <taxon>Euteleostomi</taxon>
        <taxon>Actinopterygii</taxon>
        <taxon>Neopterygii</taxon>
        <taxon>Teleostei</taxon>
        <taxon>Ostariophysi</taxon>
        <taxon>Cypriniformes</taxon>
        <taxon>Nemacheilidae</taxon>
        <taxon>Triplophysa</taxon>
    </lineage>
</organism>
<feature type="compositionally biased region" description="Basic and acidic residues" evidence="1">
    <location>
        <begin position="547"/>
        <end position="556"/>
    </location>
</feature>
<dbReference type="SMART" id="SM00355">
    <property type="entry name" value="ZnF_C2H2"/>
    <property type="match status" value="6"/>
</dbReference>
<dbReference type="GO" id="GO:0000977">
    <property type="term" value="F:RNA polymerase II transcription regulatory region sequence-specific DNA binding"/>
    <property type="evidence" value="ECO:0007669"/>
    <property type="project" value="TreeGrafter"/>
</dbReference>
<evidence type="ECO:0000313" key="4">
    <source>
        <dbReference type="Proteomes" id="UP001059041"/>
    </source>
</evidence>
<feature type="region of interest" description="Disordered" evidence="1">
    <location>
        <begin position="634"/>
        <end position="670"/>
    </location>
</feature>
<feature type="compositionally biased region" description="Basic and acidic residues" evidence="1">
    <location>
        <begin position="259"/>
        <end position="270"/>
    </location>
</feature>
<feature type="region of interest" description="Disordered" evidence="1">
    <location>
        <begin position="368"/>
        <end position="388"/>
    </location>
</feature>
<feature type="region of interest" description="Disordered" evidence="1">
    <location>
        <begin position="1019"/>
        <end position="1064"/>
    </location>
</feature>
<feature type="region of interest" description="Disordered" evidence="1">
    <location>
        <begin position="533"/>
        <end position="569"/>
    </location>
</feature>
<feature type="domain" description="C2H2-type" evidence="2">
    <location>
        <begin position="508"/>
        <end position="533"/>
    </location>
</feature>
<feature type="region of interest" description="Disordered" evidence="1">
    <location>
        <begin position="917"/>
        <end position="940"/>
    </location>
</feature>
<feature type="compositionally biased region" description="Basic and acidic residues" evidence="1">
    <location>
        <begin position="645"/>
        <end position="654"/>
    </location>
</feature>
<feature type="domain" description="C2H2-type" evidence="2">
    <location>
        <begin position="829"/>
        <end position="852"/>
    </location>
</feature>
<keyword evidence="4" id="KW-1185">Reference proteome</keyword>
<dbReference type="PANTHER" id="PTHR47034">
    <property type="entry name" value="ZINC FINGER TRANSCRIPTION FACTOR TRPS1"/>
    <property type="match status" value="1"/>
</dbReference>
<dbReference type="EMBL" id="JAFHDT010000016">
    <property type="protein sequence ID" value="KAI7798835.1"/>
    <property type="molecule type" value="Genomic_DNA"/>
</dbReference>
<dbReference type="AlphaFoldDB" id="A0A9W7THG1"/>
<proteinExistence type="predicted"/>
<feature type="region of interest" description="Disordered" evidence="1">
    <location>
        <begin position="326"/>
        <end position="356"/>
    </location>
</feature>
<protein>
    <submittedName>
        <fullName evidence="3">Zinc finger transcription factor Trps1</fullName>
    </submittedName>
</protein>
<feature type="domain" description="C2H2-type" evidence="2">
    <location>
        <begin position="776"/>
        <end position="799"/>
    </location>
</feature>
<dbReference type="InterPro" id="IPR028440">
    <property type="entry name" value="TRPS1"/>
</dbReference>
<evidence type="ECO:0000256" key="1">
    <source>
        <dbReference type="SAM" id="MobiDB-lite"/>
    </source>
</evidence>
<feature type="domain" description="C2H2-type" evidence="2">
    <location>
        <begin position="608"/>
        <end position="633"/>
    </location>
</feature>
<gene>
    <name evidence="3" type="ORF">IRJ41_015882</name>
</gene>
<comment type="caution">
    <text evidence="3">The sequence shown here is derived from an EMBL/GenBank/DDBJ whole genome shotgun (WGS) entry which is preliminary data.</text>
</comment>
<accession>A0A9W7THG1</accession>